<reference evidence="1" key="1">
    <citation type="journal article" date="2021" name="Proc. Natl. Acad. Sci. U.S.A.">
        <title>A Catalog of Tens of Thousands of Viruses from Human Metagenomes Reveals Hidden Associations with Chronic Diseases.</title>
        <authorList>
            <person name="Tisza M.J."/>
            <person name="Buck C.B."/>
        </authorList>
    </citation>
    <scope>NUCLEOTIDE SEQUENCE</scope>
    <source>
        <strain evidence="1">Cte421</strain>
    </source>
</reference>
<accession>A0A8S5M9H2</accession>
<protein>
    <submittedName>
        <fullName evidence="1">Uncharacterized protein</fullName>
    </submittedName>
</protein>
<evidence type="ECO:0000313" key="1">
    <source>
        <dbReference type="EMBL" id="DAD78941.1"/>
    </source>
</evidence>
<proteinExistence type="predicted"/>
<organism evidence="1">
    <name type="scientific">Siphoviridae sp. cte421</name>
    <dbReference type="NCBI Taxonomy" id="2826402"/>
    <lineage>
        <taxon>Viruses</taxon>
        <taxon>Duplodnaviria</taxon>
        <taxon>Heunggongvirae</taxon>
        <taxon>Uroviricota</taxon>
        <taxon>Caudoviricetes</taxon>
    </lineage>
</organism>
<sequence length="35" mass="4251">MPLRCKNCIWGVKRENGTTRLFFLQKDTPHCRSWQ</sequence>
<name>A0A8S5M9H2_9CAUD</name>
<dbReference type="EMBL" id="BK014854">
    <property type="protein sequence ID" value="DAD78941.1"/>
    <property type="molecule type" value="Genomic_DNA"/>
</dbReference>